<evidence type="ECO:0000256" key="6">
    <source>
        <dbReference type="ARBA" id="ARBA00023163"/>
    </source>
</evidence>
<dbReference type="Gene3D" id="4.10.240.10">
    <property type="entry name" value="Zn(2)-C6 fungal-type DNA-binding domain"/>
    <property type="match status" value="1"/>
</dbReference>
<protein>
    <submittedName>
        <fullName evidence="10">Aflatoxin biosynthesis regulatory protein</fullName>
    </submittedName>
</protein>
<dbReference type="GO" id="GO:0000981">
    <property type="term" value="F:DNA-binding transcription factor activity, RNA polymerase II-specific"/>
    <property type="evidence" value="ECO:0007669"/>
    <property type="project" value="InterPro"/>
</dbReference>
<evidence type="ECO:0000256" key="2">
    <source>
        <dbReference type="ARBA" id="ARBA00022723"/>
    </source>
</evidence>
<evidence type="ECO:0000313" key="10">
    <source>
        <dbReference type="EMBL" id="KAB2579148.1"/>
    </source>
</evidence>
<evidence type="ECO:0000256" key="1">
    <source>
        <dbReference type="ARBA" id="ARBA00004123"/>
    </source>
</evidence>
<evidence type="ECO:0000256" key="3">
    <source>
        <dbReference type="ARBA" id="ARBA00022833"/>
    </source>
</evidence>
<comment type="subcellular location">
    <subcellularLocation>
        <location evidence="1">Nucleus</location>
    </subcellularLocation>
</comment>
<sequence>MSGTTSSEKLRSTCDNCALSKVRCNKKKPVCQRCEAQDLECVYGRSQRRGKPRAAQHHHHQQQQRQQQQRDQPLHSPYSWCSTDPFDVMNTFPDLRTTLPDAAMFDPTSMWPEYSPPYPGLDLDSSSTDDVRTVNSEPAGKDVSPMPDVQPTTTTSNSSVLLSFAALDKPCTGNTCTSTVFCTLGTLCHMGAASVGGIPQQQQQQQQQQQRGDVVDSTTTCRISSDLILKTNRMAIQRLQQLLAGDCAACARDVNLGLLLCAAVSKIMEWYRAVLHGLAAGGGPVSSSTAVVRNIHGAVAMTPITMGDFQLDLAAETRMKAQLLLCELQNVGPLVDALALRNAGGGRQERGTAGGAYAALDGHLRAALGELTAEIDGLVVSSSSASASSAASSS</sequence>
<evidence type="ECO:0000256" key="5">
    <source>
        <dbReference type="ARBA" id="ARBA00023125"/>
    </source>
</evidence>
<dbReference type="CDD" id="cd00067">
    <property type="entry name" value="GAL4"/>
    <property type="match status" value="1"/>
</dbReference>
<keyword evidence="4" id="KW-0805">Transcription regulation</keyword>
<feature type="compositionally biased region" description="Polar residues" evidence="8">
    <location>
        <begin position="124"/>
        <end position="136"/>
    </location>
</feature>
<gene>
    <name evidence="10" type="primary">aflR_0</name>
    <name evidence="10" type="ORF">DBV05_g2088</name>
</gene>
<dbReference type="PRINTS" id="PR00755">
    <property type="entry name" value="AFLATOXINBRP"/>
</dbReference>
<evidence type="ECO:0000256" key="8">
    <source>
        <dbReference type="SAM" id="MobiDB-lite"/>
    </source>
</evidence>
<dbReference type="EMBL" id="VCHE01000008">
    <property type="protein sequence ID" value="KAB2579148.1"/>
    <property type="molecule type" value="Genomic_DNA"/>
</dbReference>
<feature type="region of interest" description="Disordered" evidence="8">
    <location>
        <begin position="124"/>
        <end position="155"/>
    </location>
</feature>
<accession>A0A5N5DMI6</accession>
<keyword evidence="7" id="KW-0539">Nucleus</keyword>
<keyword evidence="2" id="KW-0479">Metal-binding</keyword>
<comment type="caution">
    <text evidence="10">The sequence shown here is derived from an EMBL/GenBank/DDBJ whole genome shotgun (WGS) entry which is preliminary data.</text>
</comment>
<dbReference type="OrthoDB" id="2328572at2759"/>
<evidence type="ECO:0000259" key="9">
    <source>
        <dbReference type="PROSITE" id="PS50048"/>
    </source>
</evidence>
<dbReference type="Pfam" id="PF00172">
    <property type="entry name" value="Zn_clus"/>
    <property type="match status" value="1"/>
</dbReference>
<dbReference type="PROSITE" id="PS00463">
    <property type="entry name" value="ZN2_CY6_FUNGAL_1"/>
    <property type="match status" value="1"/>
</dbReference>
<dbReference type="InterPro" id="IPR001138">
    <property type="entry name" value="Zn2Cys6_DnaBD"/>
</dbReference>
<dbReference type="Pfam" id="PF08493">
    <property type="entry name" value="AflR"/>
    <property type="match status" value="1"/>
</dbReference>
<dbReference type="InterPro" id="IPR036864">
    <property type="entry name" value="Zn2-C6_fun-type_DNA-bd_sf"/>
</dbReference>
<dbReference type="PANTHER" id="PTHR31668">
    <property type="entry name" value="GLUCOSE TRANSPORT TRANSCRIPTION REGULATOR RGT1-RELATED-RELATED"/>
    <property type="match status" value="1"/>
</dbReference>
<reference evidence="10 11" key="1">
    <citation type="journal article" date="2019" name="Sci. Rep.">
        <title>A multi-omics analysis of the grapevine pathogen Lasiodiplodia theobromae reveals that temperature affects the expression of virulence- and pathogenicity-related genes.</title>
        <authorList>
            <person name="Felix C."/>
            <person name="Meneses R."/>
            <person name="Goncalves M.F.M."/>
            <person name="Tilleman L."/>
            <person name="Duarte A.S."/>
            <person name="Jorrin-Novo J.V."/>
            <person name="Van de Peer Y."/>
            <person name="Deforce D."/>
            <person name="Van Nieuwerburgh F."/>
            <person name="Esteves A.C."/>
            <person name="Alves A."/>
        </authorList>
    </citation>
    <scope>NUCLEOTIDE SEQUENCE [LARGE SCALE GENOMIC DNA]</scope>
    <source>
        <strain evidence="10 11">LA-SOL3</strain>
    </source>
</reference>
<dbReference type="PANTHER" id="PTHR31668:SF18">
    <property type="entry name" value="MALTOSE FERMENTATION REGULATORY PROTEIN MAL13-RELATED"/>
    <property type="match status" value="1"/>
</dbReference>
<dbReference type="PROSITE" id="PS50048">
    <property type="entry name" value="ZN2_CY6_FUNGAL_2"/>
    <property type="match status" value="1"/>
</dbReference>
<dbReference type="GO" id="GO:0008270">
    <property type="term" value="F:zinc ion binding"/>
    <property type="evidence" value="ECO:0007669"/>
    <property type="project" value="InterPro"/>
</dbReference>
<evidence type="ECO:0000313" key="11">
    <source>
        <dbReference type="Proteomes" id="UP000325902"/>
    </source>
</evidence>
<feature type="domain" description="Zn(2)-C6 fungal-type" evidence="9">
    <location>
        <begin position="13"/>
        <end position="43"/>
    </location>
</feature>
<dbReference type="SUPFAM" id="SSF57701">
    <property type="entry name" value="Zn2/Cys6 DNA-binding domain"/>
    <property type="match status" value="1"/>
</dbReference>
<keyword evidence="3" id="KW-0862">Zinc</keyword>
<dbReference type="GO" id="GO:0005634">
    <property type="term" value="C:nucleus"/>
    <property type="evidence" value="ECO:0007669"/>
    <property type="project" value="UniProtKB-SubCell"/>
</dbReference>
<dbReference type="InterPro" id="IPR013700">
    <property type="entry name" value="AflR"/>
</dbReference>
<evidence type="ECO:0000256" key="4">
    <source>
        <dbReference type="ARBA" id="ARBA00023015"/>
    </source>
</evidence>
<dbReference type="SMART" id="SM00066">
    <property type="entry name" value="GAL4"/>
    <property type="match status" value="1"/>
</dbReference>
<proteinExistence type="predicted"/>
<organism evidence="10 11">
    <name type="scientific">Lasiodiplodia theobromae</name>
    <dbReference type="NCBI Taxonomy" id="45133"/>
    <lineage>
        <taxon>Eukaryota</taxon>
        <taxon>Fungi</taxon>
        <taxon>Dikarya</taxon>
        <taxon>Ascomycota</taxon>
        <taxon>Pezizomycotina</taxon>
        <taxon>Dothideomycetes</taxon>
        <taxon>Dothideomycetes incertae sedis</taxon>
        <taxon>Botryosphaeriales</taxon>
        <taxon>Botryosphaeriaceae</taxon>
        <taxon>Lasiodiplodia</taxon>
    </lineage>
</organism>
<dbReference type="GO" id="GO:0045122">
    <property type="term" value="P:aflatoxin biosynthetic process"/>
    <property type="evidence" value="ECO:0007669"/>
    <property type="project" value="InterPro"/>
</dbReference>
<dbReference type="Proteomes" id="UP000325902">
    <property type="component" value="Unassembled WGS sequence"/>
</dbReference>
<keyword evidence="6" id="KW-0804">Transcription</keyword>
<keyword evidence="5" id="KW-0238">DNA-binding</keyword>
<evidence type="ECO:0000256" key="7">
    <source>
        <dbReference type="ARBA" id="ARBA00023242"/>
    </source>
</evidence>
<dbReference type="InterPro" id="IPR050797">
    <property type="entry name" value="Carb_Metab_Trans_Reg"/>
</dbReference>
<feature type="compositionally biased region" description="Basic residues" evidence="8">
    <location>
        <begin position="48"/>
        <end position="62"/>
    </location>
</feature>
<dbReference type="AlphaFoldDB" id="A0A5N5DMI6"/>
<feature type="region of interest" description="Disordered" evidence="8">
    <location>
        <begin position="48"/>
        <end position="77"/>
    </location>
</feature>
<keyword evidence="11" id="KW-1185">Reference proteome</keyword>
<name>A0A5N5DMI6_9PEZI</name>
<dbReference type="GO" id="GO:0003677">
    <property type="term" value="F:DNA binding"/>
    <property type="evidence" value="ECO:0007669"/>
    <property type="project" value="UniProtKB-KW"/>
</dbReference>